<evidence type="ECO:0000256" key="2">
    <source>
        <dbReference type="ARBA" id="ARBA00023002"/>
    </source>
</evidence>
<protein>
    <submittedName>
        <fullName evidence="4">FAD-binding protein</fullName>
    </submittedName>
</protein>
<sequence length="33" mass="3169">MKVDVTPSVLIVGGGIAGLTAALDLAKIGTTVS</sequence>
<feature type="domain" description="FAD-dependent oxidoreductase 2 FAD-binding" evidence="3">
    <location>
        <begin position="9"/>
        <end position="32"/>
    </location>
</feature>
<dbReference type="SUPFAM" id="SSF51971">
    <property type="entry name" value="Nucleotide-binding domain"/>
    <property type="match status" value="1"/>
</dbReference>
<feature type="non-terminal residue" evidence="4">
    <location>
        <position position="33"/>
    </location>
</feature>
<dbReference type="InterPro" id="IPR036188">
    <property type="entry name" value="FAD/NAD-bd_sf"/>
</dbReference>
<evidence type="ECO:0000313" key="4">
    <source>
        <dbReference type="EMBL" id="HEU97441.1"/>
    </source>
</evidence>
<evidence type="ECO:0000256" key="1">
    <source>
        <dbReference type="ARBA" id="ARBA00022630"/>
    </source>
</evidence>
<dbReference type="Proteomes" id="UP000885664">
    <property type="component" value="Unassembled WGS sequence"/>
</dbReference>
<dbReference type="AlphaFoldDB" id="A0A7C2Z3K9"/>
<comment type="caution">
    <text evidence="4">The sequence shown here is derived from an EMBL/GenBank/DDBJ whole genome shotgun (WGS) entry which is preliminary data.</text>
</comment>
<dbReference type="EMBL" id="DSFE01000030">
    <property type="protein sequence ID" value="HEU97441.1"/>
    <property type="molecule type" value="Genomic_DNA"/>
</dbReference>
<name>A0A7C2Z3K9_9CREN</name>
<keyword evidence="2" id="KW-0560">Oxidoreductase</keyword>
<proteinExistence type="predicted"/>
<organism evidence="4">
    <name type="scientific">Fervidicoccus fontis</name>
    <dbReference type="NCBI Taxonomy" id="683846"/>
    <lineage>
        <taxon>Archaea</taxon>
        <taxon>Thermoproteota</taxon>
        <taxon>Thermoprotei</taxon>
        <taxon>Fervidicoccales</taxon>
        <taxon>Fervidicoccaceae</taxon>
        <taxon>Fervidicoccus</taxon>
    </lineage>
</organism>
<dbReference type="InterPro" id="IPR003953">
    <property type="entry name" value="FAD-dep_OxRdtase_2_FAD-bd"/>
</dbReference>
<accession>A0A7C2Z3K9</accession>
<gene>
    <name evidence="4" type="ORF">ENO36_01095</name>
</gene>
<reference evidence="4" key="1">
    <citation type="journal article" date="2020" name="mSystems">
        <title>Genome- and Community-Level Interaction Insights into Carbon Utilization and Element Cycling Functions of Hydrothermarchaeota in Hydrothermal Sediment.</title>
        <authorList>
            <person name="Zhou Z."/>
            <person name="Liu Y."/>
            <person name="Xu W."/>
            <person name="Pan J."/>
            <person name="Luo Z.H."/>
            <person name="Li M."/>
        </authorList>
    </citation>
    <scope>NUCLEOTIDE SEQUENCE [LARGE SCALE GENOMIC DNA]</scope>
    <source>
        <strain evidence="4">SpSt-1259</strain>
    </source>
</reference>
<dbReference type="Gene3D" id="3.50.50.60">
    <property type="entry name" value="FAD/NAD(P)-binding domain"/>
    <property type="match status" value="1"/>
</dbReference>
<keyword evidence="1" id="KW-0285">Flavoprotein</keyword>
<dbReference type="GO" id="GO:0016491">
    <property type="term" value="F:oxidoreductase activity"/>
    <property type="evidence" value="ECO:0007669"/>
    <property type="project" value="UniProtKB-KW"/>
</dbReference>
<evidence type="ECO:0000259" key="3">
    <source>
        <dbReference type="Pfam" id="PF00890"/>
    </source>
</evidence>
<dbReference type="Pfam" id="PF00890">
    <property type="entry name" value="FAD_binding_2"/>
    <property type="match status" value="1"/>
</dbReference>